<feature type="non-terminal residue" evidence="1">
    <location>
        <position position="86"/>
    </location>
</feature>
<organism evidence="1 2">
    <name type="scientific">Basidiobolus ranarum</name>
    <dbReference type="NCBI Taxonomy" id="34480"/>
    <lineage>
        <taxon>Eukaryota</taxon>
        <taxon>Fungi</taxon>
        <taxon>Fungi incertae sedis</taxon>
        <taxon>Zoopagomycota</taxon>
        <taxon>Entomophthoromycotina</taxon>
        <taxon>Basidiobolomycetes</taxon>
        <taxon>Basidiobolales</taxon>
        <taxon>Basidiobolaceae</taxon>
        <taxon>Basidiobolus</taxon>
    </lineage>
</organism>
<keyword evidence="2" id="KW-1185">Reference proteome</keyword>
<name>A0ABR2VJQ4_9FUNG</name>
<sequence>MRDPYEVLDSMLVCRGYKKDPSTLMYVKDNKSLPIYHDINQDPLDVLQFIKDCTDPDFILLILSIPMTKKNIDKFNSNLDLKYYDK</sequence>
<evidence type="ECO:0000313" key="2">
    <source>
        <dbReference type="Proteomes" id="UP001479436"/>
    </source>
</evidence>
<gene>
    <name evidence="1" type="ORF">K7432_018543</name>
</gene>
<reference evidence="1 2" key="1">
    <citation type="submission" date="2023-04" db="EMBL/GenBank/DDBJ databases">
        <title>Genome of Basidiobolus ranarum AG-B5.</title>
        <authorList>
            <person name="Stajich J.E."/>
            <person name="Carter-House D."/>
            <person name="Gryganskyi A."/>
        </authorList>
    </citation>
    <scope>NUCLEOTIDE SEQUENCE [LARGE SCALE GENOMIC DNA]</scope>
    <source>
        <strain evidence="1 2">AG-B5</strain>
    </source>
</reference>
<dbReference type="EMBL" id="JASJQH010013352">
    <property type="protein sequence ID" value="KAK9659766.1"/>
    <property type="molecule type" value="Genomic_DNA"/>
</dbReference>
<proteinExistence type="predicted"/>
<evidence type="ECO:0000313" key="1">
    <source>
        <dbReference type="EMBL" id="KAK9659766.1"/>
    </source>
</evidence>
<comment type="caution">
    <text evidence="1">The sequence shown here is derived from an EMBL/GenBank/DDBJ whole genome shotgun (WGS) entry which is preliminary data.</text>
</comment>
<dbReference type="Proteomes" id="UP001479436">
    <property type="component" value="Unassembled WGS sequence"/>
</dbReference>
<accession>A0ABR2VJQ4</accession>
<protein>
    <submittedName>
        <fullName evidence="1">Uncharacterized protein</fullName>
    </submittedName>
</protein>